<reference evidence="1 2" key="1">
    <citation type="submission" date="2019-02" db="EMBL/GenBank/DDBJ databases">
        <title>Genome sequencing of the rare red list fungi Antrodiella citrinella (Flaviporus citrinellus).</title>
        <authorList>
            <person name="Buettner E."/>
            <person name="Kellner H."/>
        </authorList>
    </citation>
    <scope>NUCLEOTIDE SEQUENCE [LARGE SCALE GENOMIC DNA]</scope>
    <source>
        <strain evidence="1 2">DSM 108506</strain>
    </source>
</reference>
<sequence length="229" mass="26531">MYIRTFFAVWDHYGVHAPAEYQDQVFKYLDLEHCHQALSCTAKDDIPESRFEDHVDARILCRELWHDRVGLFHTNRMRLQIHYLMLLSALSEERPGKMVEIQCFPCLKGGLLYSDHQVKIWPNKDDPAHPHVAVVVNIRGHRYHGYHWSNEWTGFAVLSPNLAAPAMCPVMSFLALAFLDDAFADVKTPEEVVHHPTRGHVLRYKPHIETRPVAREEELGSRQKCQGEA</sequence>
<dbReference type="Pfam" id="PF11917">
    <property type="entry name" value="DUF3435"/>
    <property type="match status" value="1"/>
</dbReference>
<dbReference type="EMBL" id="SGPM01000011">
    <property type="protein sequence ID" value="THH33055.1"/>
    <property type="molecule type" value="Genomic_DNA"/>
</dbReference>
<keyword evidence="2" id="KW-1185">Reference proteome</keyword>
<organism evidence="1 2">
    <name type="scientific">Antrodiella citrinella</name>
    <dbReference type="NCBI Taxonomy" id="2447956"/>
    <lineage>
        <taxon>Eukaryota</taxon>
        <taxon>Fungi</taxon>
        <taxon>Dikarya</taxon>
        <taxon>Basidiomycota</taxon>
        <taxon>Agaricomycotina</taxon>
        <taxon>Agaricomycetes</taxon>
        <taxon>Polyporales</taxon>
        <taxon>Steccherinaceae</taxon>
        <taxon>Antrodiella</taxon>
    </lineage>
</organism>
<protein>
    <submittedName>
        <fullName evidence="1">Uncharacterized protein</fullName>
    </submittedName>
</protein>
<dbReference type="OrthoDB" id="3033142at2759"/>
<comment type="caution">
    <text evidence="1">The sequence shown here is derived from an EMBL/GenBank/DDBJ whole genome shotgun (WGS) entry which is preliminary data.</text>
</comment>
<gene>
    <name evidence="1" type="ORF">EUX98_g1105</name>
</gene>
<dbReference type="InterPro" id="IPR021842">
    <property type="entry name" value="DUF3435"/>
</dbReference>
<dbReference type="AlphaFoldDB" id="A0A4S4N3W8"/>
<name>A0A4S4N3W8_9APHY</name>
<dbReference type="Proteomes" id="UP000308730">
    <property type="component" value="Unassembled WGS sequence"/>
</dbReference>
<evidence type="ECO:0000313" key="1">
    <source>
        <dbReference type="EMBL" id="THH33055.1"/>
    </source>
</evidence>
<dbReference type="PANTHER" id="PTHR37535:SF4">
    <property type="entry name" value="FLUG DOMAIN-CONTAINING PROTEIN"/>
    <property type="match status" value="1"/>
</dbReference>
<proteinExistence type="predicted"/>
<dbReference type="PANTHER" id="PTHR37535">
    <property type="entry name" value="FLUG DOMAIN PROTEIN"/>
    <property type="match status" value="1"/>
</dbReference>
<evidence type="ECO:0000313" key="2">
    <source>
        <dbReference type="Proteomes" id="UP000308730"/>
    </source>
</evidence>
<accession>A0A4S4N3W8</accession>